<name>A0ABV9R5A9_9MICO</name>
<comment type="caution">
    <text evidence="2">The sequence shown here is derived from an EMBL/GenBank/DDBJ whole genome shotgun (WGS) entry which is preliminary data.</text>
</comment>
<protein>
    <submittedName>
        <fullName evidence="2">Uncharacterized protein</fullName>
    </submittedName>
</protein>
<proteinExistence type="predicted"/>
<evidence type="ECO:0000313" key="2">
    <source>
        <dbReference type="EMBL" id="MFC4828452.1"/>
    </source>
</evidence>
<sequence length="219" mass="23127">MRKTMGLLAAAGALVLGSLSAAGPAVAQVEGDWNSVTKVMVNKLGGVNVSGEVSCAGAYDRLVSGELLYDTGEGWAPVPFTDGDLVILNANSDNYTVSQPAGRKAMIQVTHGSSRMSPCYATTTTTPDGHTIPPWAACAPEGTPCRWETDAYAYDHEANGPLFDYSSGGKFKTGLVNVSAQSIGLFVQILHEDQTWDMYFIEEGSYAMTSTALKAVSSR</sequence>
<reference evidence="3" key="1">
    <citation type="journal article" date="2019" name="Int. J. Syst. Evol. Microbiol.">
        <title>The Global Catalogue of Microorganisms (GCM) 10K type strain sequencing project: providing services to taxonomists for standard genome sequencing and annotation.</title>
        <authorList>
            <consortium name="The Broad Institute Genomics Platform"/>
            <consortium name="The Broad Institute Genome Sequencing Center for Infectious Disease"/>
            <person name="Wu L."/>
            <person name="Ma J."/>
        </authorList>
    </citation>
    <scope>NUCLEOTIDE SEQUENCE [LARGE SCALE GENOMIC DNA]</scope>
    <source>
        <strain evidence="3">CGMCC 1.12192</strain>
    </source>
</reference>
<evidence type="ECO:0000256" key="1">
    <source>
        <dbReference type="SAM" id="SignalP"/>
    </source>
</evidence>
<gene>
    <name evidence="2" type="ORF">ACFPER_06605</name>
</gene>
<dbReference type="RefSeq" id="WP_204391551.1">
    <property type="nucleotide sequence ID" value="NZ_JAFBBW010000001.1"/>
</dbReference>
<keyword evidence="3" id="KW-1185">Reference proteome</keyword>
<feature type="chain" id="PRO_5046359991" evidence="1">
    <location>
        <begin position="28"/>
        <end position="219"/>
    </location>
</feature>
<dbReference type="Proteomes" id="UP001595960">
    <property type="component" value="Unassembled WGS sequence"/>
</dbReference>
<dbReference type="EMBL" id="JBHSJC010000001">
    <property type="protein sequence ID" value="MFC4828452.1"/>
    <property type="molecule type" value="Genomic_DNA"/>
</dbReference>
<accession>A0ABV9R5A9</accession>
<feature type="signal peptide" evidence="1">
    <location>
        <begin position="1"/>
        <end position="27"/>
    </location>
</feature>
<evidence type="ECO:0000313" key="3">
    <source>
        <dbReference type="Proteomes" id="UP001595960"/>
    </source>
</evidence>
<keyword evidence="1" id="KW-0732">Signal</keyword>
<organism evidence="2 3">
    <name type="scientific">Agromyces aurantiacus</name>
    <dbReference type="NCBI Taxonomy" id="165814"/>
    <lineage>
        <taxon>Bacteria</taxon>
        <taxon>Bacillati</taxon>
        <taxon>Actinomycetota</taxon>
        <taxon>Actinomycetes</taxon>
        <taxon>Micrococcales</taxon>
        <taxon>Microbacteriaceae</taxon>
        <taxon>Agromyces</taxon>
    </lineage>
</organism>